<dbReference type="Pfam" id="PF00343">
    <property type="entry name" value="Phosphorylase"/>
    <property type="match status" value="1"/>
</dbReference>
<feature type="modified residue" description="N6-(pyridoxal phosphate)lysine" evidence="4">
    <location>
        <position position="609"/>
    </location>
</feature>
<keyword evidence="4" id="KW-0663">Pyridoxal phosphate</keyword>
<evidence type="ECO:0000313" key="7">
    <source>
        <dbReference type="Proteomes" id="UP000000343"/>
    </source>
</evidence>
<evidence type="ECO:0000256" key="3">
    <source>
        <dbReference type="ARBA" id="ARBA00022533"/>
    </source>
</evidence>
<dbReference type="PANTHER" id="PTHR42655">
    <property type="entry name" value="GLYCOGEN PHOSPHORYLASE"/>
    <property type="match status" value="1"/>
</dbReference>
<dbReference type="InterPro" id="IPR024517">
    <property type="entry name" value="Glycogen_phosphorylase_DUF3417"/>
</dbReference>
<dbReference type="HOGENOM" id="CLU_015112_0_0_0"/>
<organism evidence="7">
    <name type="scientific">Granulicella tundricola (strain ATCC BAA-1859 / DSM 23138 / MP5ACTX9)</name>
    <dbReference type="NCBI Taxonomy" id="1198114"/>
    <lineage>
        <taxon>Bacteria</taxon>
        <taxon>Pseudomonadati</taxon>
        <taxon>Acidobacteriota</taxon>
        <taxon>Terriglobia</taxon>
        <taxon>Terriglobales</taxon>
        <taxon>Acidobacteriaceae</taxon>
        <taxon>Granulicella</taxon>
    </lineage>
</organism>
<comment type="catalytic activity">
    <reaction evidence="1">
        <text>[(1-&gt;4)-alpha-D-glucosyl](n) + phosphate = [(1-&gt;4)-alpha-D-glucosyl](n-1) + alpha-D-glucose 1-phosphate</text>
        <dbReference type="Rhea" id="RHEA:41732"/>
        <dbReference type="Rhea" id="RHEA-COMP:9584"/>
        <dbReference type="Rhea" id="RHEA-COMP:9586"/>
        <dbReference type="ChEBI" id="CHEBI:15444"/>
        <dbReference type="ChEBI" id="CHEBI:43474"/>
        <dbReference type="ChEBI" id="CHEBI:58601"/>
        <dbReference type="EC" id="2.4.1.1"/>
    </reaction>
</comment>
<accession>E8WVM7</accession>
<dbReference type="STRING" id="1198114.AciX9_2526"/>
<protein>
    <submittedName>
        <fullName evidence="6">Alpha-glucan phosphorylase</fullName>
        <ecNumber evidence="6">2.4.1.1</ecNumber>
    </submittedName>
</protein>
<dbReference type="RefSeq" id="WP_013580871.1">
    <property type="nucleotide sequence ID" value="NC_015064.1"/>
</dbReference>
<keyword evidence="7" id="KW-1185">Reference proteome</keyword>
<dbReference type="Proteomes" id="UP000000343">
    <property type="component" value="Chromosome"/>
</dbReference>
<dbReference type="EC" id="2.4.1.1" evidence="6"/>
<comment type="similarity">
    <text evidence="2">Belongs to the glycogen phosphorylase family.</text>
</comment>
<dbReference type="PIRSF" id="PIRSF000460">
    <property type="entry name" value="Pprylas_GlgP"/>
    <property type="match status" value="1"/>
</dbReference>
<sequence>MSDLKSSKPDKKAAGVNAAPALGIDALKELALNLHWSWNHMADPLWEALDSYLWHSTQNPWVILQTVSDDRVKVLLGTPEFQERLSDLLQHKRKFFSADAWFQKTHPKISLTTIAYFSMEFMLTEALPIYSGGLGNVAGDQMKAASDLGVPVVGVGLLWGQGYFRQDFDADGNQRALYPVNDPGQMPVQPLRRANGEWLRIQIQLPGAMIWLRCWQVLAGRTKLFLLDANDFANSAAHRGITSELYGGDAEMRLKQEIVLGIGGWRLLRELGLSPEVCHLNEGHAAFAVLERARYYMADHRVSLDVALTITRAGNLFTTHTAVPAGFDRFAPELCWKYLGHYAKDELAISMEELLSLGRQNPADASEPFNMAYLALRGSGQVSGVSKLHGEVSRQIFQPLFPRWPQAEVPVGSVTNGIHVPTWDSAEADALWTRACGPDRWRGDRPLADSVRGLTGGELWRMRTSARKTMLAEVRHRYARQLSAKGGPHIDIAELFKEDVLTIGFARRFATYKRPDLLLHDPDRLIRLLTDSRRPVQLILAGKAHPEDIPGQELIKRWNDFIERPEVRSHVVFLSDYDMQMAQELVKGMDLWINTPRRPWEACGTSGMKVLANGGLNISELDGWWAEAYTPEIGWAIGDGKEHGEDPAWDASEVESLYTLLEQQVVPEFYDRDEQGMPARWLDRVRESMATLTPEFSASRAIREYTNDHYLPAAAGYKSRSANDGKLGVNILQWQRRLADHWQTLAFGTVTAETRDGQHWFYIPVVSGGLRPDEFRVELYAAPTEESGDKPEIMAVCKSSADSSGILIYSVCCLAKRPVEDYTARLIPSHPEAFVPLETGQIIWQR</sequence>
<evidence type="ECO:0000256" key="4">
    <source>
        <dbReference type="PIRSR" id="PIRSR000460-1"/>
    </source>
</evidence>
<dbReference type="PANTHER" id="PTHR42655:SF1">
    <property type="entry name" value="GLYCOGEN PHOSPHORYLASE"/>
    <property type="match status" value="1"/>
</dbReference>
<gene>
    <name evidence="6" type="ordered locus">AciX9_2526</name>
</gene>
<evidence type="ECO:0000256" key="1">
    <source>
        <dbReference type="ARBA" id="ARBA00001275"/>
    </source>
</evidence>
<dbReference type="KEGG" id="acm:AciX9_2526"/>
<dbReference type="InterPro" id="IPR000811">
    <property type="entry name" value="Glyco_trans_35"/>
</dbReference>
<dbReference type="Gene3D" id="3.40.50.2000">
    <property type="entry name" value="Glycogen Phosphorylase B"/>
    <property type="match status" value="3"/>
</dbReference>
<evidence type="ECO:0000256" key="2">
    <source>
        <dbReference type="ARBA" id="ARBA00006047"/>
    </source>
</evidence>
<dbReference type="EMBL" id="CP002480">
    <property type="protein sequence ID" value="ADW69556.1"/>
    <property type="molecule type" value="Genomic_DNA"/>
</dbReference>
<dbReference type="AlphaFoldDB" id="E8WVM7"/>
<dbReference type="PaxDb" id="1198114-AciX9_2526"/>
<dbReference type="NCBIfam" id="TIGR02094">
    <property type="entry name" value="more_P_ylases"/>
    <property type="match status" value="1"/>
</dbReference>
<keyword evidence="3" id="KW-0021">Allosteric enzyme</keyword>
<dbReference type="eggNOG" id="COG0058">
    <property type="taxonomic scope" value="Bacteria"/>
</dbReference>
<dbReference type="GO" id="GO:0005975">
    <property type="term" value="P:carbohydrate metabolic process"/>
    <property type="evidence" value="ECO:0007669"/>
    <property type="project" value="InterPro"/>
</dbReference>
<evidence type="ECO:0000313" key="6">
    <source>
        <dbReference type="EMBL" id="ADW69556.1"/>
    </source>
</evidence>
<keyword evidence="6" id="KW-0328">Glycosyltransferase</keyword>
<reference evidence="7" key="1">
    <citation type="submission" date="2011-01" db="EMBL/GenBank/DDBJ databases">
        <title>Complete sequence of chromosome of Acidobacterium sp. MP5ACTX9.</title>
        <authorList>
            <consortium name="US DOE Joint Genome Institute"/>
            <person name="Lucas S."/>
            <person name="Copeland A."/>
            <person name="Lapidus A."/>
            <person name="Cheng J.-F."/>
            <person name="Goodwin L."/>
            <person name="Pitluck S."/>
            <person name="Teshima H."/>
            <person name="Detter J.C."/>
            <person name="Han C."/>
            <person name="Tapia R."/>
            <person name="Land M."/>
            <person name="Hauser L."/>
            <person name="Kyrpides N."/>
            <person name="Ivanova N."/>
            <person name="Ovchinnikova G."/>
            <person name="Pagani I."/>
            <person name="Rawat S.R."/>
            <person name="Mannisto M."/>
            <person name="Haggblom M.M."/>
            <person name="Woyke T."/>
        </authorList>
    </citation>
    <scope>NUCLEOTIDE SEQUENCE [LARGE SCALE GENOMIC DNA]</scope>
    <source>
        <strain evidence="7">MP5ACTX9</strain>
    </source>
</reference>
<dbReference type="InterPro" id="IPR052182">
    <property type="entry name" value="Glycogen/Maltodextrin_Phosph"/>
</dbReference>
<dbReference type="SUPFAM" id="SSF53756">
    <property type="entry name" value="UDP-Glycosyltransferase/glycogen phosphorylase"/>
    <property type="match status" value="1"/>
</dbReference>
<dbReference type="GO" id="GO:0008184">
    <property type="term" value="F:glycogen phosphorylase activity"/>
    <property type="evidence" value="ECO:0007669"/>
    <property type="project" value="InterPro"/>
</dbReference>
<proteinExistence type="inferred from homology"/>
<name>E8WVM7_GRATM</name>
<dbReference type="GO" id="GO:0030170">
    <property type="term" value="F:pyridoxal phosphate binding"/>
    <property type="evidence" value="ECO:0007669"/>
    <property type="project" value="InterPro"/>
</dbReference>
<keyword evidence="6" id="KW-0808">Transferase</keyword>
<feature type="domain" description="DUF3417" evidence="5">
    <location>
        <begin position="24"/>
        <end position="127"/>
    </location>
</feature>
<dbReference type="InterPro" id="IPR011834">
    <property type="entry name" value="Agluc_phsphrylas"/>
</dbReference>
<dbReference type="Pfam" id="PF11897">
    <property type="entry name" value="DUF3417"/>
    <property type="match status" value="1"/>
</dbReference>
<evidence type="ECO:0000259" key="5">
    <source>
        <dbReference type="Pfam" id="PF11897"/>
    </source>
</evidence>